<dbReference type="AlphaFoldDB" id="A0A2A9PP11"/>
<dbReference type="SUPFAM" id="SSF55781">
    <property type="entry name" value="GAF domain-like"/>
    <property type="match status" value="1"/>
</dbReference>
<dbReference type="Proteomes" id="UP000037136">
    <property type="component" value="Unassembled WGS sequence"/>
</dbReference>
<dbReference type="GO" id="GO:0033745">
    <property type="term" value="F:L-methionine-(R)-S-oxide reductase activity"/>
    <property type="evidence" value="ECO:0007669"/>
    <property type="project" value="TreeGrafter"/>
</dbReference>
<reference evidence="3 4" key="2">
    <citation type="journal article" date="2017" name="Sci. Rep.">
        <title>Ant-infecting Ophiocordyceps genomes reveal a high diversity of potential behavioral manipulation genes and a possible major role for enterotoxins.</title>
        <authorList>
            <person name="de Bekker C."/>
            <person name="Ohm R.A."/>
            <person name="Evans H.C."/>
            <person name="Brachmann A."/>
            <person name="Hughes D.P."/>
        </authorList>
    </citation>
    <scope>NUCLEOTIDE SEQUENCE [LARGE SCALE GENOMIC DNA]</scope>
    <source>
        <strain evidence="3 4">SC16a</strain>
    </source>
</reference>
<evidence type="ECO:0000313" key="4">
    <source>
        <dbReference type="Proteomes" id="UP000037136"/>
    </source>
</evidence>
<dbReference type="InterPro" id="IPR051330">
    <property type="entry name" value="Phosphatase_reg/MetRdx"/>
</dbReference>
<dbReference type="STRING" id="268505.A0A2A9PP11"/>
<dbReference type="OrthoDB" id="15735at2759"/>
<dbReference type="InterPro" id="IPR000614">
    <property type="entry name" value="FRMsr_CS"/>
</dbReference>
<gene>
    <name evidence="3" type="ORF">XA68_12864</name>
</gene>
<evidence type="ECO:0000313" key="3">
    <source>
        <dbReference type="EMBL" id="PFH62612.1"/>
    </source>
</evidence>
<dbReference type="PROSITE" id="PS01320">
    <property type="entry name" value="UPF0067"/>
    <property type="match status" value="1"/>
</dbReference>
<dbReference type="PANTHER" id="PTHR21021">
    <property type="entry name" value="GAF/PUTATIVE CYTOSKELETAL PROTEIN"/>
    <property type="match status" value="1"/>
</dbReference>
<keyword evidence="4" id="KW-1185">Reference proteome</keyword>
<name>A0A2A9PP11_OPHUN</name>
<reference evidence="3 4" key="1">
    <citation type="journal article" date="2015" name="BMC Genomics">
        <title>Gene expression during zombie ant biting behavior reflects the complexity underlying fungal parasitic behavioral manipulation.</title>
        <authorList>
            <person name="de Bekker C."/>
            <person name="Ohm R.A."/>
            <person name="Loreto R.G."/>
            <person name="Sebastian A."/>
            <person name="Albert I."/>
            <person name="Merrow M."/>
            <person name="Brachmann A."/>
            <person name="Hughes D.P."/>
        </authorList>
    </citation>
    <scope>NUCLEOTIDE SEQUENCE [LARGE SCALE GENOMIC DNA]</scope>
    <source>
        <strain evidence="3 4">SC16a</strain>
    </source>
</reference>
<dbReference type="GO" id="GO:0005829">
    <property type="term" value="C:cytosol"/>
    <property type="evidence" value="ECO:0007669"/>
    <property type="project" value="TreeGrafter"/>
</dbReference>
<dbReference type="EMBL" id="LAZP02000023">
    <property type="protein sequence ID" value="PFH62612.1"/>
    <property type="molecule type" value="Genomic_DNA"/>
</dbReference>
<organism evidence="3 4">
    <name type="scientific">Ophiocordyceps unilateralis</name>
    <name type="common">Zombie-ant fungus</name>
    <name type="synonym">Torrubia unilateralis</name>
    <dbReference type="NCBI Taxonomy" id="268505"/>
    <lineage>
        <taxon>Eukaryota</taxon>
        <taxon>Fungi</taxon>
        <taxon>Dikarya</taxon>
        <taxon>Ascomycota</taxon>
        <taxon>Pezizomycotina</taxon>
        <taxon>Sordariomycetes</taxon>
        <taxon>Hypocreomycetidae</taxon>
        <taxon>Hypocreales</taxon>
        <taxon>Ophiocordycipitaceae</taxon>
        <taxon>Ophiocordyceps</taxon>
    </lineage>
</organism>
<comment type="similarity">
    <text evidence="1">Belongs to the free Met sulfoxide reductase family.</text>
</comment>
<accession>A0A2A9PP11</accession>
<dbReference type="InterPro" id="IPR029016">
    <property type="entry name" value="GAF-like_dom_sf"/>
</dbReference>
<sequence>MLISSMTSPRMRPTTSFCFRPERCLRASAIGFVSAGRSCEASIDSSNEQVCNLANAASLLWHAYKAMPAPSNAVNWAGFYVMDRTSSQLRLLLGPFQGKVACQSIELGRGVCGRAAALGETQVVEDVGEDADHIACDSATKSEIVVPVMVGASGRDVVAVIDVDCAAKRGFDECDKRKLQRLAELLAEGCDW</sequence>
<dbReference type="Pfam" id="PF13185">
    <property type="entry name" value="GAF_2"/>
    <property type="match status" value="1"/>
</dbReference>
<proteinExistence type="inferred from homology"/>
<feature type="domain" description="GAF" evidence="2">
    <location>
        <begin position="78"/>
        <end position="187"/>
    </location>
</feature>
<evidence type="ECO:0000259" key="2">
    <source>
        <dbReference type="Pfam" id="PF13185"/>
    </source>
</evidence>
<evidence type="ECO:0000256" key="1">
    <source>
        <dbReference type="ARBA" id="ARBA00038454"/>
    </source>
</evidence>
<protein>
    <recommendedName>
        <fullName evidence="2">GAF domain-containing protein</fullName>
    </recommendedName>
</protein>
<dbReference type="InterPro" id="IPR003018">
    <property type="entry name" value="GAF"/>
</dbReference>
<dbReference type="Gene3D" id="3.30.450.40">
    <property type="match status" value="1"/>
</dbReference>
<dbReference type="PANTHER" id="PTHR21021:SF15">
    <property type="entry name" value="FREE METHIONINE-R-SULFOXIDE REDUCTASE"/>
    <property type="match status" value="1"/>
</dbReference>
<comment type="caution">
    <text evidence="3">The sequence shown here is derived from an EMBL/GenBank/DDBJ whole genome shotgun (WGS) entry which is preliminary data.</text>
</comment>